<reference evidence="2" key="1">
    <citation type="submission" date="2016-02" db="EMBL/GenBank/DDBJ databases">
        <title>Genome sequence of Bacillus trypoxylicola KCTC 13244(T).</title>
        <authorList>
            <person name="Jeong H."/>
            <person name="Park S.-H."/>
            <person name="Choi S.-K."/>
        </authorList>
    </citation>
    <scope>NUCLEOTIDE SEQUENCE [LARGE SCALE GENOMIC DNA]</scope>
    <source>
        <strain evidence="2">KCTC 13244</strain>
    </source>
</reference>
<protein>
    <submittedName>
        <fullName evidence="2">Spore protein</fullName>
    </submittedName>
</protein>
<dbReference type="EMBL" id="LTAO01000011">
    <property type="protein sequence ID" value="KYG32900.1"/>
    <property type="molecule type" value="Genomic_DNA"/>
</dbReference>
<gene>
    <name evidence="2" type="ORF">AZF04_18255</name>
</gene>
<feature type="region of interest" description="Disordered" evidence="1">
    <location>
        <begin position="1"/>
        <end position="37"/>
    </location>
</feature>
<dbReference type="Proteomes" id="UP000075806">
    <property type="component" value="Unassembled WGS sequence"/>
</dbReference>
<keyword evidence="3" id="KW-1185">Reference proteome</keyword>
<proteinExistence type="predicted"/>
<name>A0A162EHH5_9BACI</name>
<feature type="compositionally biased region" description="Low complexity" evidence="1">
    <location>
        <begin position="1"/>
        <end position="12"/>
    </location>
</feature>
<dbReference type="AlphaFoldDB" id="A0A162EHH5"/>
<evidence type="ECO:0000256" key="1">
    <source>
        <dbReference type="SAM" id="MobiDB-lite"/>
    </source>
</evidence>
<sequence length="37" mass="4168">MAENQSKQQQPSKESKQQTKKNNILDKKLGGPNRPST</sequence>
<evidence type="ECO:0000313" key="3">
    <source>
        <dbReference type="Proteomes" id="UP000075806"/>
    </source>
</evidence>
<feature type="compositionally biased region" description="Basic and acidic residues" evidence="1">
    <location>
        <begin position="13"/>
        <end position="29"/>
    </location>
</feature>
<dbReference type="RefSeq" id="WP_061948134.1">
    <property type="nucleotide sequence ID" value="NZ_LTAO01000011.1"/>
</dbReference>
<accession>A0A162EHH5</accession>
<evidence type="ECO:0000313" key="2">
    <source>
        <dbReference type="EMBL" id="KYG32900.1"/>
    </source>
</evidence>
<comment type="caution">
    <text evidence="2">The sequence shown here is derived from an EMBL/GenBank/DDBJ whole genome shotgun (WGS) entry which is preliminary data.</text>
</comment>
<organism evidence="2 3">
    <name type="scientific">Alkalihalobacillus trypoxylicola</name>
    <dbReference type="NCBI Taxonomy" id="519424"/>
    <lineage>
        <taxon>Bacteria</taxon>
        <taxon>Bacillati</taxon>
        <taxon>Bacillota</taxon>
        <taxon>Bacilli</taxon>
        <taxon>Bacillales</taxon>
        <taxon>Bacillaceae</taxon>
        <taxon>Alkalihalobacillus</taxon>
    </lineage>
</organism>